<evidence type="ECO:0000313" key="5">
    <source>
        <dbReference type="EMBL" id="SAK48111.1"/>
    </source>
</evidence>
<dbReference type="Pfam" id="PF02682">
    <property type="entry name" value="CT_C_D"/>
    <property type="match status" value="1"/>
</dbReference>
<dbReference type="AlphaFoldDB" id="A0A157ZRI5"/>
<evidence type="ECO:0000256" key="1">
    <source>
        <dbReference type="ARBA" id="ARBA00022741"/>
    </source>
</evidence>
<keyword evidence="6" id="KW-1185">Reference proteome</keyword>
<accession>A0A157ZRI5</accession>
<dbReference type="PANTHER" id="PTHR34698">
    <property type="entry name" value="5-OXOPROLINASE SUBUNIT B"/>
    <property type="match status" value="1"/>
</dbReference>
<protein>
    <submittedName>
        <fullName evidence="5">Allophanate hydrolase subunit 1</fullName>
    </submittedName>
</protein>
<dbReference type="InterPro" id="IPR003833">
    <property type="entry name" value="CT_C_D"/>
</dbReference>
<comment type="caution">
    <text evidence="5">The sequence shown here is derived from an EMBL/GenBank/DDBJ whole genome shotgun (WGS) entry which is preliminary data.</text>
</comment>
<dbReference type="SUPFAM" id="SSF50891">
    <property type="entry name" value="Cyclophilin-like"/>
    <property type="match status" value="1"/>
</dbReference>
<evidence type="ECO:0000256" key="3">
    <source>
        <dbReference type="ARBA" id="ARBA00022840"/>
    </source>
</evidence>
<dbReference type="SUPFAM" id="SSF160467">
    <property type="entry name" value="PH0987 N-terminal domain-like"/>
    <property type="match status" value="1"/>
</dbReference>
<dbReference type="STRING" id="1777141.AWB80_01183"/>
<organism evidence="5 6">
    <name type="scientific">Caballeronia pedi</name>
    <dbReference type="NCBI Taxonomy" id="1777141"/>
    <lineage>
        <taxon>Bacteria</taxon>
        <taxon>Pseudomonadati</taxon>
        <taxon>Pseudomonadota</taxon>
        <taxon>Betaproteobacteria</taxon>
        <taxon>Burkholderiales</taxon>
        <taxon>Burkholderiaceae</taxon>
        <taxon>Caballeronia</taxon>
    </lineage>
</organism>
<dbReference type="GO" id="GO:0005524">
    <property type="term" value="F:ATP binding"/>
    <property type="evidence" value="ECO:0007669"/>
    <property type="project" value="UniProtKB-KW"/>
</dbReference>
<reference evidence="5" key="1">
    <citation type="submission" date="2016-01" db="EMBL/GenBank/DDBJ databases">
        <authorList>
            <person name="Peeters C."/>
        </authorList>
    </citation>
    <scope>NUCLEOTIDE SEQUENCE [LARGE SCALE GENOMIC DNA]</scope>
    <source>
        <strain evidence="5">LMG 29323</strain>
    </source>
</reference>
<dbReference type="RefSeq" id="WP_061173731.1">
    <property type="nucleotide sequence ID" value="NZ_FCOE02000003.1"/>
</dbReference>
<dbReference type="Gene3D" id="3.30.1360.40">
    <property type="match status" value="1"/>
</dbReference>
<dbReference type="InterPro" id="IPR029000">
    <property type="entry name" value="Cyclophilin-like_dom_sf"/>
</dbReference>
<evidence type="ECO:0000313" key="6">
    <source>
        <dbReference type="Proteomes" id="UP000054911"/>
    </source>
</evidence>
<keyword evidence="2 5" id="KW-0378">Hydrolase</keyword>
<dbReference type="Proteomes" id="UP000054911">
    <property type="component" value="Unassembled WGS sequence"/>
</dbReference>
<dbReference type="Gene3D" id="2.40.100.10">
    <property type="entry name" value="Cyclophilin-like"/>
    <property type="match status" value="1"/>
</dbReference>
<evidence type="ECO:0000256" key="2">
    <source>
        <dbReference type="ARBA" id="ARBA00022801"/>
    </source>
</evidence>
<dbReference type="GO" id="GO:0016787">
    <property type="term" value="F:hydrolase activity"/>
    <property type="evidence" value="ECO:0007669"/>
    <property type="project" value="UniProtKB-KW"/>
</dbReference>
<feature type="domain" description="Carboxyltransferase" evidence="4">
    <location>
        <begin position="6"/>
        <end position="232"/>
    </location>
</feature>
<name>A0A157ZRI5_9BURK</name>
<keyword evidence="3" id="KW-0067">ATP-binding</keyword>
<keyword evidence="1" id="KW-0547">Nucleotide-binding</keyword>
<dbReference type="OrthoDB" id="9760256at2"/>
<sequence length="285" mass="32709">MHHHEPQFSPAGDCFIEVELGNEMSFDLNVKIQALANSIREAQVDGVIELVPELASLLVSYDPDRLSYEDAVMEIKDIFEQQAEGVSEVPSRLFYVPVLYFDPWTTECVEEYRKTYPDKIPDPELLCEANGIADRAAFKRLHISTEYWVAALGFWPGLCSLMPLDPRARITAPKYNPPRGWTPRGTIGLGGGLSCIYPDRTPGGYQIFGRTPMPTWDKDQRLPAFKESAALFRAGDRVRFTPIDRDEYDFIEARVREGTYKHPAVDYQMFSVERYRDWLRDLDKE</sequence>
<proteinExistence type="predicted"/>
<dbReference type="EMBL" id="FCOE02000003">
    <property type="protein sequence ID" value="SAK48111.1"/>
    <property type="molecule type" value="Genomic_DNA"/>
</dbReference>
<evidence type="ECO:0000259" key="4">
    <source>
        <dbReference type="SMART" id="SM00796"/>
    </source>
</evidence>
<dbReference type="InterPro" id="IPR010016">
    <property type="entry name" value="PxpB"/>
</dbReference>
<gene>
    <name evidence="5" type="ORF">AWB80_01183</name>
</gene>
<dbReference type="PANTHER" id="PTHR34698:SF2">
    <property type="entry name" value="5-OXOPROLINASE SUBUNIT B"/>
    <property type="match status" value="1"/>
</dbReference>
<dbReference type="SMART" id="SM00796">
    <property type="entry name" value="AHS1"/>
    <property type="match status" value="1"/>
</dbReference>